<dbReference type="EMBL" id="BAABAT010000022">
    <property type="protein sequence ID" value="GAA4255907.1"/>
    <property type="molecule type" value="Genomic_DNA"/>
</dbReference>
<feature type="compositionally biased region" description="Low complexity" evidence="1">
    <location>
        <begin position="103"/>
        <end position="115"/>
    </location>
</feature>
<sequence length="115" mass="12560">MAALDREIRDDPDLAAVRVLIAEYTRKVLDQWRAYGIITIPPEVVESFVRNGTANGARWGGEHERSKDIMHLELLRLASPDSQGRAGRSGRRPPVTGLRDLMAPGAVPAPVNGPP</sequence>
<evidence type="ECO:0000256" key="1">
    <source>
        <dbReference type="SAM" id="MobiDB-lite"/>
    </source>
</evidence>
<evidence type="ECO:0000313" key="2">
    <source>
        <dbReference type="EMBL" id="GAA4255907.1"/>
    </source>
</evidence>
<keyword evidence="3" id="KW-1185">Reference proteome</keyword>
<comment type="caution">
    <text evidence="2">The sequence shown here is derived from an EMBL/GenBank/DDBJ whole genome shotgun (WGS) entry which is preliminary data.</text>
</comment>
<name>A0ABP8DH78_9ACTN</name>
<gene>
    <name evidence="2" type="ORF">GCM10022255_066630</name>
</gene>
<reference evidence="3" key="1">
    <citation type="journal article" date="2019" name="Int. J. Syst. Evol. Microbiol.">
        <title>The Global Catalogue of Microorganisms (GCM) 10K type strain sequencing project: providing services to taxonomists for standard genome sequencing and annotation.</title>
        <authorList>
            <consortium name="The Broad Institute Genomics Platform"/>
            <consortium name="The Broad Institute Genome Sequencing Center for Infectious Disease"/>
            <person name="Wu L."/>
            <person name="Ma J."/>
        </authorList>
    </citation>
    <scope>NUCLEOTIDE SEQUENCE [LARGE SCALE GENOMIC DNA]</scope>
    <source>
        <strain evidence="3">JCM 17441</strain>
    </source>
</reference>
<organism evidence="2 3">
    <name type="scientific">Dactylosporangium darangshiense</name>
    <dbReference type="NCBI Taxonomy" id="579108"/>
    <lineage>
        <taxon>Bacteria</taxon>
        <taxon>Bacillati</taxon>
        <taxon>Actinomycetota</taxon>
        <taxon>Actinomycetes</taxon>
        <taxon>Micromonosporales</taxon>
        <taxon>Micromonosporaceae</taxon>
        <taxon>Dactylosporangium</taxon>
    </lineage>
</organism>
<evidence type="ECO:0000313" key="3">
    <source>
        <dbReference type="Proteomes" id="UP001500620"/>
    </source>
</evidence>
<dbReference type="Proteomes" id="UP001500620">
    <property type="component" value="Unassembled WGS sequence"/>
</dbReference>
<proteinExistence type="predicted"/>
<accession>A0ABP8DH78</accession>
<dbReference type="RefSeq" id="WP_345132924.1">
    <property type="nucleotide sequence ID" value="NZ_BAABAT010000022.1"/>
</dbReference>
<feature type="region of interest" description="Disordered" evidence="1">
    <location>
        <begin position="80"/>
        <end position="115"/>
    </location>
</feature>
<protein>
    <submittedName>
        <fullName evidence="2">Uncharacterized protein</fullName>
    </submittedName>
</protein>